<dbReference type="PROSITE" id="PS51898">
    <property type="entry name" value="TYR_RECOMBINASE"/>
    <property type="match status" value="1"/>
</dbReference>
<evidence type="ECO:0000259" key="2">
    <source>
        <dbReference type="PROSITE" id="PS51898"/>
    </source>
</evidence>
<dbReference type="PANTHER" id="PTHR30349">
    <property type="entry name" value="PHAGE INTEGRASE-RELATED"/>
    <property type="match status" value="1"/>
</dbReference>
<comment type="caution">
    <text evidence="3">The sequence shown here is derived from an EMBL/GenBank/DDBJ whole genome shotgun (WGS) entry which is preliminary data.</text>
</comment>
<sequence length="192" mass="22394">MSTSQPIRDTQDLTALREFYLKDEPNMRNYVLICLGVNSALRISDLLELKWKDVYNFKDENFKKHLITYEKKTGKETWIAINENARNGLQEYMKFLKKISGEDYIFKGKNNGGHLSRSQAFRIIKHAAGELNLENGISCHSMRKTFGYYAWKYGTPPAVLMDIYNHSSYEITKRYLGIKQDDKDSVFLNVNL</sequence>
<dbReference type="Pfam" id="PF00589">
    <property type="entry name" value="Phage_integrase"/>
    <property type="match status" value="1"/>
</dbReference>
<keyword evidence="4" id="KW-1185">Reference proteome</keyword>
<dbReference type="RefSeq" id="WP_186836125.1">
    <property type="nucleotide sequence ID" value="NZ_JACOPD010000002.1"/>
</dbReference>
<organism evidence="3 4">
    <name type="scientific">Lachnospira hominis</name>
    <name type="common">ex Liu et al. 2021</name>
    <dbReference type="NCBI Taxonomy" id="2763051"/>
    <lineage>
        <taxon>Bacteria</taxon>
        <taxon>Bacillati</taxon>
        <taxon>Bacillota</taxon>
        <taxon>Clostridia</taxon>
        <taxon>Lachnospirales</taxon>
        <taxon>Lachnospiraceae</taxon>
        <taxon>Lachnospira</taxon>
    </lineage>
</organism>
<dbReference type="EMBL" id="JACOPD010000002">
    <property type="protein sequence ID" value="MBC5679921.1"/>
    <property type="molecule type" value="Genomic_DNA"/>
</dbReference>
<dbReference type="PANTHER" id="PTHR30349:SF82">
    <property type="entry name" value="INTEGRASE_RECOMBINASE YOEC-RELATED"/>
    <property type="match status" value="1"/>
</dbReference>
<dbReference type="InterPro" id="IPR011010">
    <property type="entry name" value="DNA_brk_join_enz"/>
</dbReference>
<evidence type="ECO:0000313" key="4">
    <source>
        <dbReference type="Proteomes" id="UP000628463"/>
    </source>
</evidence>
<evidence type="ECO:0000256" key="1">
    <source>
        <dbReference type="ARBA" id="ARBA00023172"/>
    </source>
</evidence>
<dbReference type="InterPro" id="IPR013762">
    <property type="entry name" value="Integrase-like_cat_sf"/>
</dbReference>
<keyword evidence="1" id="KW-0233">DNA recombination</keyword>
<dbReference type="Proteomes" id="UP000628463">
    <property type="component" value="Unassembled WGS sequence"/>
</dbReference>
<evidence type="ECO:0000313" key="3">
    <source>
        <dbReference type="EMBL" id="MBC5679921.1"/>
    </source>
</evidence>
<proteinExistence type="predicted"/>
<accession>A0ABR7FZL9</accession>
<dbReference type="SUPFAM" id="SSF56349">
    <property type="entry name" value="DNA breaking-rejoining enzymes"/>
    <property type="match status" value="1"/>
</dbReference>
<dbReference type="InterPro" id="IPR002104">
    <property type="entry name" value="Integrase_catalytic"/>
</dbReference>
<feature type="domain" description="Tyr recombinase" evidence="2">
    <location>
        <begin position="2"/>
        <end position="188"/>
    </location>
</feature>
<reference evidence="3 4" key="1">
    <citation type="submission" date="2020-08" db="EMBL/GenBank/DDBJ databases">
        <title>Genome public.</title>
        <authorList>
            <person name="Liu C."/>
            <person name="Sun Q."/>
        </authorList>
    </citation>
    <scope>NUCLEOTIDE SEQUENCE [LARGE SCALE GENOMIC DNA]</scope>
    <source>
        <strain evidence="3 4">NSJ-43</strain>
    </source>
</reference>
<protein>
    <submittedName>
        <fullName evidence="3">Tyrosine-type recombinase/integrase</fullName>
    </submittedName>
</protein>
<dbReference type="Gene3D" id="1.10.443.10">
    <property type="entry name" value="Intergrase catalytic core"/>
    <property type="match status" value="1"/>
</dbReference>
<dbReference type="InterPro" id="IPR050090">
    <property type="entry name" value="Tyrosine_recombinase_XerCD"/>
</dbReference>
<name>A0ABR7FZL9_9FIRM</name>
<gene>
    <name evidence="3" type="ORF">H8S01_02960</name>
</gene>